<evidence type="ECO:0000313" key="1">
    <source>
        <dbReference type="EMBL" id="CAG8446332.1"/>
    </source>
</evidence>
<accession>A0ACA9K173</accession>
<protein>
    <submittedName>
        <fullName evidence="1">17285_t:CDS:1</fullName>
    </submittedName>
</protein>
<name>A0ACA9K173_9GLOM</name>
<sequence>MATEKSSRLVVFYASQTGNAEWIAKNVHQEALKRGFSSECFVLDEHDQVDLSKEKLLIFVVSNTGDGDPPDNATKFFRFLRKNKSKTFLSLGDTNYSNFNNTAKRLEKKLLELGASPFYGKGLADDAAGLETVVDPWIENLWTALADVCVQVRKDDIDVEEITGSVKTLSVAGTTQIAQESLEIHATNGKSNDNSDLKNHDLPRDLRGNKVVLDFSELDETSQLTALSRVPVACCRIVKLEKENFIPWSSFPSFIVTPTPIINSRLDSVRCLTQPDSIRKTLHMELEIKEHGKEIVFSPGDAFGILAPNDEVLVKDVLVALRIDENEAKQEISIEPVEGSELPTHLKQAKSTSVIELLRYAVDLTSLPRKALLRMMAEYASDKLEKRNLLFLCSKQGAQQFNRLREQVPTVLDLLATFPSCKPPIERLLDTLPPHRPRYYSIVNSPLSNSNTLHFAFNVIDYHTPDPYNVRKLGVCTSWLNKLSGDTTKQMRTLISQKIDIPIFIEMNTRGFTVPPDISKPLIMIGPGTGVAPFVGFLQHREFQIKDLLKRDVIIGEMWLFYGCREKEKDFLYRQELEGFLERGILKKLLVAESRAPGAGLGGNPKYVQDLLRSFGREIYELLSRREAMIFVCGDAKGMAKDVNESLTEVLVEHGQMERSDASKLLTRWLEEKRYLRDLTLDGSMSVNLQHVPSIQPSSPIR</sequence>
<comment type="caution">
    <text evidence="1">The sequence shown here is derived from an EMBL/GenBank/DDBJ whole genome shotgun (WGS) entry which is preliminary data.</text>
</comment>
<keyword evidence="2" id="KW-1185">Reference proteome</keyword>
<gene>
    <name evidence="1" type="ORF">ACOLOM_LOCUS532</name>
</gene>
<dbReference type="Proteomes" id="UP000789525">
    <property type="component" value="Unassembled WGS sequence"/>
</dbReference>
<evidence type="ECO:0000313" key="2">
    <source>
        <dbReference type="Proteomes" id="UP000789525"/>
    </source>
</evidence>
<reference evidence="1" key="1">
    <citation type="submission" date="2021-06" db="EMBL/GenBank/DDBJ databases">
        <authorList>
            <person name="Kallberg Y."/>
            <person name="Tangrot J."/>
            <person name="Rosling A."/>
        </authorList>
    </citation>
    <scope>NUCLEOTIDE SEQUENCE</scope>
    <source>
        <strain evidence="1">CL356</strain>
    </source>
</reference>
<proteinExistence type="predicted"/>
<dbReference type="EMBL" id="CAJVPT010000544">
    <property type="protein sequence ID" value="CAG8446332.1"/>
    <property type="molecule type" value="Genomic_DNA"/>
</dbReference>
<organism evidence="1 2">
    <name type="scientific">Acaulospora colombiana</name>
    <dbReference type="NCBI Taxonomy" id="27376"/>
    <lineage>
        <taxon>Eukaryota</taxon>
        <taxon>Fungi</taxon>
        <taxon>Fungi incertae sedis</taxon>
        <taxon>Mucoromycota</taxon>
        <taxon>Glomeromycotina</taxon>
        <taxon>Glomeromycetes</taxon>
        <taxon>Diversisporales</taxon>
        <taxon>Acaulosporaceae</taxon>
        <taxon>Acaulospora</taxon>
    </lineage>
</organism>